<comment type="caution">
    <text evidence="2">The sequence shown here is derived from an EMBL/GenBank/DDBJ whole genome shotgun (WGS) entry which is preliminary data.</text>
</comment>
<feature type="compositionally biased region" description="Gly residues" evidence="1">
    <location>
        <begin position="54"/>
        <end position="69"/>
    </location>
</feature>
<dbReference type="OrthoDB" id="3556042at2759"/>
<protein>
    <submittedName>
        <fullName evidence="2">Uncharacterized protein</fullName>
    </submittedName>
</protein>
<dbReference type="EMBL" id="QKRW01000021">
    <property type="protein sequence ID" value="RAL63099.1"/>
    <property type="molecule type" value="Genomic_DNA"/>
</dbReference>
<accession>A0A395IXN0</accession>
<evidence type="ECO:0000313" key="3">
    <source>
        <dbReference type="Proteomes" id="UP000249056"/>
    </source>
</evidence>
<gene>
    <name evidence="2" type="ORF">DID88_004183</name>
</gene>
<reference evidence="2 3" key="1">
    <citation type="submission" date="2018-06" db="EMBL/GenBank/DDBJ databases">
        <title>Genome Sequence of the Brown Rot Fungal Pathogen Monilinia fructigena.</title>
        <authorList>
            <person name="Landi L."/>
            <person name="De Miccolis Angelini R.M."/>
            <person name="Pollastro S."/>
            <person name="Abate D."/>
            <person name="Faretra F."/>
            <person name="Romanazzi G."/>
        </authorList>
    </citation>
    <scope>NUCLEOTIDE SEQUENCE [LARGE SCALE GENOMIC DNA]</scope>
    <source>
        <strain evidence="2 3">Mfrg269</strain>
    </source>
</reference>
<dbReference type="Proteomes" id="UP000249056">
    <property type="component" value="Unassembled WGS sequence"/>
</dbReference>
<proteinExistence type="predicted"/>
<name>A0A395IXN0_9HELO</name>
<evidence type="ECO:0000256" key="1">
    <source>
        <dbReference type="SAM" id="MobiDB-lite"/>
    </source>
</evidence>
<evidence type="ECO:0000313" key="2">
    <source>
        <dbReference type="EMBL" id="RAL63099.1"/>
    </source>
</evidence>
<feature type="region of interest" description="Disordered" evidence="1">
    <location>
        <begin position="54"/>
        <end position="78"/>
    </location>
</feature>
<sequence>MPDISRNRIEIWRNEVESQTSSELGATGDAGWGEPIVQPPSFWRRIFGLGYGRGSGSGSGDGGGGGSRSGSGRSVSIGKRLGLVKGEIERTGMYTVRSRDKDEVGRGGGKGANGERELEEVVWSLMGVMKVGGLG</sequence>
<dbReference type="AlphaFoldDB" id="A0A395IXN0"/>
<organism evidence="2 3">
    <name type="scientific">Monilinia fructigena</name>
    <dbReference type="NCBI Taxonomy" id="38457"/>
    <lineage>
        <taxon>Eukaryota</taxon>
        <taxon>Fungi</taxon>
        <taxon>Dikarya</taxon>
        <taxon>Ascomycota</taxon>
        <taxon>Pezizomycotina</taxon>
        <taxon>Leotiomycetes</taxon>
        <taxon>Helotiales</taxon>
        <taxon>Sclerotiniaceae</taxon>
        <taxon>Monilinia</taxon>
    </lineage>
</organism>
<keyword evidence="3" id="KW-1185">Reference proteome</keyword>